<keyword evidence="1" id="KW-1133">Transmembrane helix</keyword>
<gene>
    <name evidence="2" type="ORF">ACIB24_06815</name>
</gene>
<proteinExistence type="predicted"/>
<dbReference type="RefSeq" id="WP_398277162.1">
    <property type="nucleotide sequence ID" value="NZ_JBITLV010000002.1"/>
</dbReference>
<keyword evidence="1" id="KW-0472">Membrane</keyword>
<organism evidence="2 3">
    <name type="scientific">Spongisporangium articulatum</name>
    <dbReference type="NCBI Taxonomy" id="3362603"/>
    <lineage>
        <taxon>Bacteria</taxon>
        <taxon>Bacillati</taxon>
        <taxon>Actinomycetota</taxon>
        <taxon>Actinomycetes</taxon>
        <taxon>Kineosporiales</taxon>
        <taxon>Kineosporiaceae</taxon>
        <taxon>Spongisporangium</taxon>
    </lineage>
</organism>
<keyword evidence="1" id="KW-0812">Transmembrane</keyword>
<sequence>MASDAETLEQEIKARREHLAATIDELAARTKPQALVKSGLSGVGQKAKTVTHGPDGQLRIERVVVSVAASLIVTGVVVWLRRRANGR</sequence>
<evidence type="ECO:0000313" key="2">
    <source>
        <dbReference type="EMBL" id="MFI7586771.1"/>
    </source>
</evidence>
<keyword evidence="3" id="KW-1185">Reference proteome</keyword>
<protein>
    <submittedName>
        <fullName evidence="2">DUF3618 domain-containing protein</fullName>
    </submittedName>
</protein>
<dbReference type="Proteomes" id="UP001612915">
    <property type="component" value="Unassembled WGS sequence"/>
</dbReference>
<accession>A0ABW8AK90</accession>
<dbReference type="InterPro" id="IPR022062">
    <property type="entry name" value="DUF3618"/>
</dbReference>
<dbReference type="Pfam" id="PF12277">
    <property type="entry name" value="DUF3618"/>
    <property type="match status" value="1"/>
</dbReference>
<reference evidence="2 3" key="1">
    <citation type="submission" date="2024-10" db="EMBL/GenBank/DDBJ databases">
        <title>The Natural Products Discovery Center: Release of the First 8490 Sequenced Strains for Exploring Actinobacteria Biosynthetic Diversity.</title>
        <authorList>
            <person name="Kalkreuter E."/>
            <person name="Kautsar S.A."/>
            <person name="Yang D."/>
            <person name="Bader C.D."/>
            <person name="Teijaro C.N."/>
            <person name="Fluegel L."/>
            <person name="Davis C.M."/>
            <person name="Simpson J.R."/>
            <person name="Lauterbach L."/>
            <person name="Steele A.D."/>
            <person name="Gui C."/>
            <person name="Meng S."/>
            <person name="Li G."/>
            <person name="Viehrig K."/>
            <person name="Ye F."/>
            <person name="Su P."/>
            <person name="Kiefer A.F."/>
            <person name="Nichols A."/>
            <person name="Cepeda A.J."/>
            <person name="Yan W."/>
            <person name="Fan B."/>
            <person name="Jiang Y."/>
            <person name="Adhikari A."/>
            <person name="Zheng C.-J."/>
            <person name="Schuster L."/>
            <person name="Cowan T.M."/>
            <person name="Smanski M.J."/>
            <person name="Chevrette M.G."/>
            <person name="De Carvalho L.P.S."/>
            <person name="Shen B."/>
        </authorList>
    </citation>
    <scope>NUCLEOTIDE SEQUENCE [LARGE SCALE GENOMIC DNA]</scope>
    <source>
        <strain evidence="2 3">NPDC049639</strain>
    </source>
</reference>
<dbReference type="EMBL" id="JBITLV010000002">
    <property type="protein sequence ID" value="MFI7586771.1"/>
    <property type="molecule type" value="Genomic_DNA"/>
</dbReference>
<comment type="caution">
    <text evidence="2">The sequence shown here is derived from an EMBL/GenBank/DDBJ whole genome shotgun (WGS) entry which is preliminary data.</text>
</comment>
<feature type="transmembrane region" description="Helical" evidence="1">
    <location>
        <begin position="63"/>
        <end position="80"/>
    </location>
</feature>
<evidence type="ECO:0000313" key="3">
    <source>
        <dbReference type="Proteomes" id="UP001612915"/>
    </source>
</evidence>
<name>A0ABW8AK90_9ACTN</name>
<evidence type="ECO:0000256" key="1">
    <source>
        <dbReference type="SAM" id="Phobius"/>
    </source>
</evidence>